<sequence length="248" mass="27392">MPQASEFLDNISSGSVVYNSTLQTKMSEINDTKRVLFKGMQYIGPICMGFGAFAMIIACVMTLESRDRHAQIIQEESSEYRKLQKRKSDTEGTKTSLLSPFDENVEIIDEVSKNNNNSSKKKIENDSKKNAEKEIKVTPHPVSCSNGQTSLLSAEKSEKCTSLPVASPQQHQQQSQIYKPTTLSASTSPIELSVHRFLNVNIRKPRGPAPIAEADSFLDLSVIQTPNGYPSSSSQKRSSVRSLVESSD</sequence>
<evidence type="ECO:0000313" key="1">
    <source>
        <dbReference type="Proteomes" id="UP000887580"/>
    </source>
</evidence>
<reference evidence="2" key="1">
    <citation type="submission" date="2022-11" db="UniProtKB">
        <authorList>
            <consortium name="WormBaseParasite"/>
        </authorList>
    </citation>
    <scope>IDENTIFICATION</scope>
</reference>
<dbReference type="WBParaSite" id="PS1159_v2.g19160.t1">
    <property type="protein sequence ID" value="PS1159_v2.g19160.t1"/>
    <property type="gene ID" value="PS1159_v2.g19160"/>
</dbReference>
<name>A0AC35FN29_9BILA</name>
<dbReference type="Proteomes" id="UP000887580">
    <property type="component" value="Unplaced"/>
</dbReference>
<organism evidence="1 2">
    <name type="scientific">Panagrolaimus sp. PS1159</name>
    <dbReference type="NCBI Taxonomy" id="55785"/>
    <lineage>
        <taxon>Eukaryota</taxon>
        <taxon>Metazoa</taxon>
        <taxon>Ecdysozoa</taxon>
        <taxon>Nematoda</taxon>
        <taxon>Chromadorea</taxon>
        <taxon>Rhabditida</taxon>
        <taxon>Tylenchina</taxon>
        <taxon>Panagrolaimomorpha</taxon>
        <taxon>Panagrolaimoidea</taxon>
        <taxon>Panagrolaimidae</taxon>
        <taxon>Panagrolaimus</taxon>
    </lineage>
</organism>
<evidence type="ECO:0000313" key="2">
    <source>
        <dbReference type="WBParaSite" id="PS1159_v2.g19160.t1"/>
    </source>
</evidence>
<proteinExistence type="predicted"/>
<accession>A0AC35FN29</accession>
<protein>
    <submittedName>
        <fullName evidence="2">Uncharacterized protein</fullName>
    </submittedName>
</protein>